<dbReference type="EMBL" id="LATX01001350">
    <property type="protein sequence ID" value="KTB42314.1"/>
    <property type="molecule type" value="Genomic_DNA"/>
</dbReference>
<organism evidence="1 2">
    <name type="scientific">Moniliophthora roreri</name>
    <name type="common">Frosty pod rot fungus</name>
    <name type="synonym">Monilia roreri</name>
    <dbReference type="NCBI Taxonomy" id="221103"/>
    <lineage>
        <taxon>Eukaryota</taxon>
        <taxon>Fungi</taxon>
        <taxon>Dikarya</taxon>
        <taxon>Basidiomycota</taxon>
        <taxon>Agaricomycotina</taxon>
        <taxon>Agaricomycetes</taxon>
        <taxon>Agaricomycetidae</taxon>
        <taxon>Agaricales</taxon>
        <taxon>Marasmiineae</taxon>
        <taxon>Marasmiaceae</taxon>
        <taxon>Moniliophthora</taxon>
    </lineage>
</organism>
<reference evidence="1 2" key="1">
    <citation type="submission" date="2015-12" db="EMBL/GenBank/DDBJ databases">
        <title>Draft genome sequence of Moniliophthora roreri, the causal agent of frosty pod rot of cacao.</title>
        <authorList>
            <person name="Aime M.C."/>
            <person name="Diaz-Valderrama J.R."/>
            <person name="Kijpornyongpan T."/>
            <person name="Phillips-Mora W."/>
        </authorList>
    </citation>
    <scope>NUCLEOTIDE SEQUENCE [LARGE SCALE GENOMIC DNA]</scope>
    <source>
        <strain evidence="1 2">MCA 2952</strain>
    </source>
</reference>
<proteinExistence type="predicted"/>
<evidence type="ECO:0000313" key="2">
    <source>
        <dbReference type="Proteomes" id="UP000054988"/>
    </source>
</evidence>
<dbReference type="Proteomes" id="UP000054988">
    <property type="component" value="Unassembled WGS sequence"/>
</dbReference>
<protein>
    <submittedName>
        <fullName evidence="1">Uncharacterized protein</fullName>
    </submittedName>
</protein>
<comment type="caution">
    <text evidence="1">The sequence shown here is derived from an EMBL/GenBank/DDBJ whole genome shotgun (WGS) entry which is preliminary data.</text>
</comment>
<evidence type="ECO:0000313" key="1">
    <source>
        <dbReference type="EMBL" id="KTB42314.1"/>
    </source>
</evidence>
<accession>A0A0W0G192</accession>
<dbReference type="AlphaFoldDB" id="A0A0W0G192"/>
<sequence>MSCSVVQRRFAFKTTSQIEIANTGINNVLNLEKTHFYSFYTISELEHFNMTQDDR</sequence>
<gene>
    <name evidence="1" type="ORF">WG66_5109</name>
</gene>
<name>A0A0W0G192_MONRR</name>